<sequence length="1539" mass="160646">MQTATGRSDRLWRETEADDSTERDGAGSNQGPGAASTSSAGATQQQPQPGTFLSRFLGNLRAASGGSGSRPALPRSLSSPVEFHSSDPASTLGTRSSKDGSPPKRASPPLQPGDRASAASPGNTNGSVGRRFKFRRSRTSLLEPESPEESPPTSPAAAFPVAVATPDSIPQPSPGSPATIRGKERNPIDAIYGGSAANSGSLDSTTGRPPVVNRRSSTKSQQTILAHDHPYAAGYAPGSPLGRIDEPAPQLRPHIDQSLELISTLLPPALLLLSQLGPTHLFSPPLQLPALFDVAMGASGYREGSISTATGSNAVLSSAASVKSNATASTCSASYFSELPTAAHVVASHSHELHAPNTLSIPAVSAAAFWRLFRGFEWIGEVGRGAQPLPPSVLSYSQGGEGGGPPVETEDEPEQVFDFPSLLQGVADILAADAAARGIELVVGQAGSGSAPSPAVTPSVAAASGQIPLGTRRRKDVETRELLVRADERAWSVTLVWILHHIIAGSMPGSTVEVRFVATAATPPHSPPASRPTTPPEPDLHGDLSTKPSRLQQWWNVSLEIEATAPDVATSPMASPQEPAPPPVTVPAPPFDTPFATSLFSLIQLVLTSTPFVDTSTRSWSLEALLPAARPEAPPELEDPDTLLGRRHIRLEPTAGQEPTINDLKRFADSALKGLKVALHAGENSAFARHLTVYLAGWGMDVQHVPIETDAGSGGSRSSEASQSRSSLIPPSAARFDSGFETATSSPAGSSDGKATEGPTGLDAPPSNLVIIDDDVSTLRRLLVSLRAPPLHYAPTLLAKRPQLSSRRARSTPHVRQAPPQNSPLQASQWVIIHFASLIDYKQIKEIVQDALATSRQPNLPEVLVVPKPAGPRRIMTAIWSALKRPLIDPTLPPIATSPSSPGVKYWTPRLSPSLSSKDREFDFSGAEDGITGKNGAGGSPSSVKARTPPTTHGHMTGSTMPPSPLGQVPDTADSYFCSVTEELKESTPSEGMVVQSPDGRSGIFFQPQPRARGSSFRERMRWVNSLERGPSSSVAQNIPEETPAQLRDSAPTATPMSVAAPHEIGLGSQSLSRRASNSISSRLASPADSAPSSGPLGTPALTLDAFISAAKSTSPLSSEIPTSDTTPTALVAEASGTRSPPSSRRSASGSSVGGAPVPALARSAPVAASPSHPSRQNSGNSIVAPESAPASSSAAAEGAAAALQTKSPPTGALGSKPRSKPCSTTAMPRTRRRSSRRGTLPAVPPISVLIVEDNPINQTILSVFMRKKGITYKVAKDGQQAVDMWKKGNFHLVLMDIQLPVKSGIEATREIREMERLNNVSMLVTTPTSDIGSPVSSSSSNPLSTPNSPILNMPVIIVALTASSLQADRVAALAAGCNDFLTKPVSLPWLESKLVEWGSMAYLSGFSRRSDVSSDATSVSSAPNSRSGTPSKSRSRPQTPNTYSKGFANRADVVSQHLHIERPISRAPSPSGHPVSPHPIMPPSALSPDSPDPVSLSEQQQSVQAQAKPSLQVTSPTPQRTSSAAAVSVATPAESAST</sequence>
<comment type="caution">
    <text evidence="6">The sequence shown here is derived from an EMBL/GenBank/DDBJ whole genome shotgun (WGS) entry which is preliminary data.</text>
</comment>
<keyword evidence="2" id="KW-0902">Two-component regulatory system</keyword>
<feature type="compositionally biased region" description="Low complexity" evidence="4">
    <location>
        <begin position="1522"/>
        <end position="1539"/>
    </location>
</feature>
<feature type="region of interest" description="Disordered" evidence="4">
    <location>
        <begin position="1133"/>
        <end position="1241"/>
    </location>
</feature>
<feature type="region of interest" description="Disordered" evidence="4">
    <location>
        <begin position="1412"/>
        <end position="1451"/>
    </location>
</feature>
<keyword evidence="1 3" id="KW-0597">Phosphoprotein</keyword>
<accession>A0A2S5BBE5</accession>
<dbReference type="Gene3D" id="3.40.50.2300">
    <property type="match status" value="1"/>
</dbReference>
<dbReference type="EMBL" id="PJQD01000029">
    <property type="protein sequence ID" value="POY74096.1"/>
    <property type="molecule type" value="Genomic_DNA"/>
</dbReference>
<feature type="region of interest" description="Disordered" evidence="4">
    <location>
        <begin position="1465"/>
        <end position="1539"/>
    </location>
</feature>
<feature type="region of interest" description="Disordered" evidence="4">
    <location>
        <begin position="802"/>
        <end position="822"/>
    </location>
</feature>
<feature type="compositionally biased region" description="Polar residues" evidence="4">
    <location>
        <begin position="196"/>
        <end position="207"/>
    </location>
</feature>
<evidence type="ECO:0000256" key="3">
    <source>
        <dbReference type="PROSITE-ProRule" id="PRU00169"/>
    </source>
</evidence>
<protein>
    <recommendedName>
        <fullName evidence="5">Response regulatory domain-containing protein</fullName>
    </recommendedName>
</protein>
<dbReference type="GO" id="GO:0000156">
    <property type="term" value="F:phosphorelay response regulator activity"/>
    <property type="evidence" value="ECO:0007669"/>
    <property type="project" value="UniProtKB-ARBA"/>
</dbReference>
<feature type="region of interest" description="Disordered" evidence="4">
    <location>
        <begin position="899"/>
        <end position="973"/>
    </location>
</feature>
<dbReference type="SMART" id="SM00448">
    <property type="entry name" value="REC"/>
    <property type="match status" value="1"/>
</dbReference>
<dbReference type="STRING" id="741276.A0A2S5BBE5"/>
<feature type="compositionally biased region" description="Polar residues" evidence="4">
    <location>
        <begin position="940"/>
        <end position="951"/>
    </location>
</feature>
<feature type="region of interest" description="Disordered" evidence="4">
    <location>
        <begin position="1"/>
        <end position="159"/>
    </location>
</feature>
<evidence type="ECO:0000259" key="5">
    <source>
        <dbReference type="PROSITE" id="PS50110"/>
    </source>
</evidence>
<feature type="compositionally biased region" description="Polar residues" evidence="4">
    <location>
        <begin position="214"/>
        <end position="224"/>
    </location>
</feature>
<feature type="region of interest" description="Disordered" evidence="4">
    <location>
        <begin position="189"/>
        <end position="249"/>
    </location>
</feature>
<feature type="compositionally biased region" description="Low complexity" evidence="4">
    <location>
        <begin position="31"/>
        <end position="51"/>
    </location>
</feature>
<reference evidence="6 7" key="1">
    <citation type="journal article" date="2018" name="Front. Microbiol.">
        <title>Prospects for Fungal Bioremediation of Acidic Radioactive Waste Sites: Characterization and Genome Sequence of Rhodotorula taiwanensis MD1149.</title>
        <authorList>
            <person name="Tkavc R."/>
            <person name="Matrosova V.Y."/>
            <person name="Grichenko O.E."/>
            <person name="Gostincar C."/>
            <person name="Volpe R.P."/>
            <person name="Klimenkova P."/>
            <person name="Gaidamakova E.K."/>
            <person name="Zhou C.E."/>
            <person name="Stewart B.J."/>
            <person name="Lyman M.G."/>
            <person name="Malfatti S.A."/>
            <person name="Rubinfeld B."/>
            <person name="Courtot M."/>
            <person name="Singh J."/>
            <person name="Dalgard C.L."/>
            <person name="Hamilton T."/>
            <person name="Frey K.G."/>
            <person name="Gunde-Cimerman N."/>
            <person name="Dugan L."/>
            <person name="Daly M.J."/>
        </authorList>
    </citation>
    <scope>NUCLEOTIDE SEQUENCE [LARGE SCALE GENOMIC DNA]</scope>
    <source>
        <strain evidence="6 7">MD1149</strain>
    </source>
</reference>
<feature type="region of interest" description="Disordered" evidence="4">
    <location>
        <begin position="1066"/>
        <end position="1097"/>
    </location>
</feature>
<dbReference type="Pfam" id="PF00072">
    <property type="entry name" value="Response_reg"/>
    <property type="match status" value="1"/>
</dbReference>
<feature type="compositionally biased region" description="Basic and acidic residues" evidence="4">
    <location>
        <begin position="7"/>
        <end position="25"/>
    </location>
</feature>
<gene>
    <name evidence="6" type="ORF">BMF94_2908</name>
</gene>
<dbReference type="OrthoDB" id="21225at2759"/>
<dbReference type="Proteomes" id="UP000237144">
    <property type="component" value="Unassembled WGS sequence"/>
</dbReference>
<keyword evidence="7" id="KW-1185">Reference proteome</keyword>
<organism evidence="6 7">
    <name type="scientific">Rhodotorula taiwanensis</name>
    <dbReference type="NCBI Taxonomy" id="741276"/>
    <lineage>
        <taxon>Eukaryota</taxon>
        <taxon>Fungi</taxon>
        <taxon>Dikarya</taxon>
        <taxon>Basidiomycota</taxon>
        <taxon>Pucciniomycotina</taxon>
        <taxon>Microbotryomycetes</taxon>
        <taxon>Sporidiobolales</taxon>
        <taxon>Sporidiobolaceae</taxon>
        <taxon>Rhodotorula</taxon>
    </lineage>
</organism>
<feature type="compositionally biased region" description="Polar residues" evidence="4">
    <location>
        <begin position="1499"/>
        <end position="1521"/>
    </location>
</feature>
<feature type="compositionally biased region" description="Low complexity" evidence="4">
    <location>
        <begin position="716"/>
        <end position="727"/>
    </location>
</feature>
<evidence type="ECO:0000256" key="1">
    <source>
        <dbReference type="ARBA" id="ARBA00022553"/>
    </source>
</evidence>
<name>A0A2S5BBE5_9BASI</name>
<dbReference type="InterPro" id="IPR001789">
    <property type="entry name" value="Sig_transdc_resp-reg_receiver"/>
</dbReference>
<proteinExistence type="predicted"/>
<feature type="region of interest" description="Disordered" evidence="4">
    <location>
        <begin position="987"/>
        <end position="1054"/>
    </location>
</feature>
<dbReference type="PROSITE" id="PS50110">
    <property type="entry name" value="RESPONSE_REGULATORY"/>
    <property type="match status" value="1"/>
</dbReference>
<dbReference type="FunFam" id="3.40.50.2300:FF:000146">
    <property type="entry name" value="Putative two-component response regulator SSK1p"/>
    <property type="match status" value="1"/>
</dbReference>
<feature type="modified residue" description="4-aspartylphosphate" evidence="3">
    <location>
        <position position="1297"/>
    </location>
</feature>
<dbReference type="PANTHER" id="PTHR45339">
    <property type="entry name" value="HYBRID SIGNAL TRANSDUCTION HISTIDINE KINASE J"/>
    <property type="match status" value="1"/>
</dbReference>
<dbReference type="CDD" id="cd17546">
    <property type="entry name" value="REC_hyHK_CKI1_RcsC-like"/>
    <property type="match status" value="1"/>
</dbReference>
<feature type="region of interest" description="Disordered" evidence="4">
    <location>
        <begin position="709"/>
        <end position="767"/>
    </location>
</feature>
<feature type="domain" description="Response regulatory" evidence="5">
    <location>
        <begin position="1248"/>
        <end position="1399"/>
    </location>
</feature>
<feature type="region of interest" description="Disordered" evidence="4">
    <location>
        <begin position="521"/>
        <end position="546"/>
    </location>
</feature>
<feature type="compositionally biased region" description="Low complexity" evidence="4">
    <location>
        <begin position="1135"/>
        <end position="1176"/>
    </location>
</feature>
<feature type="compositionally biased region" description="Pro residues" evidence="4">
    <location>
        <begin position="524"/>
        <end position="537"/>
    </location>
</feature>
<feature type="region of interest" description="Disordered" evidence="4">
    <location>
        <begin position="164"/>
        <end position="183"/>
    </location>
</feature>
<dbReference type="PANTHER" id="PTHR45339:SF1">
    <property type="entry name" value="HYBRID SIGNAL TRANSDUCTION HISTIDINE KINASE J"/>
    <property type="match status" value="1"/>
</dbReference>
<feature type="compositionally biased region" description="Polar residues" evidence="4">
    <location>
        <begin position="1424"/>
        <end position="1445"/>
    </location>
</feature>
<dbReference type="InterPro" id="IPR011006">
    <property type="entry name" value="CheY-like_superfamily"/>
</dbReference>
<evidence type="ECO:0000256" key="4">
    <source>
        <dbReference type="SAM" id="MobiDB-lite"/>
    </source>
</evidence>
<dbReference type="SUPFAM" id="SSF52172">
    <property type="entry name" value="CheY-like"/>
    <property type="match status" value="1"/>
</dbReference>
<evidence type="ECO:0000256" key="2">
    <source>
        <dbReference type="ARBA" id="ARBA00023012"/>
    </source>
</evidence>
<feature type="compositionally biased region" description="Low complexity" evidence="4">
    <location>
        <begin position="1185"/>
        <end position="1203"/>
    </location>
</feature>
<feature type="compositionally biased region" description="Low complexity" evidence="4">
    <location>
        <begin position="1069"/>
        <end position="1096"/>
    </location>
</feature>
<feature type="compositionally biased region" description="Low complexity" evidence="4">
    <location>
        <begin position="1414"/>
        <end position="1423"/>
    </location>
</feature>
<feature type="compositionally biased region" description="Low complexity" evidence="4">
    <location>
        <begin position="69"/>
        <end position="80"/>
    </location>
</feature>
<evidence type="ECO:0000313" key="7">
    <source>
        <dbReference type="Proteomes" id="UP000237144"/>
    </source>
</evidence>
<evidence type="ECO:0000313" key="6">
    <source>
        <dbReference type="EMBL" id="POY74096.1"/>
    </source>
</evidence>
<feature type="compositionally biased region" description="Low complexity" evidence="4">
    <location>
        <begin position="1484"/>
        <end position="1498"/>
    </location>
</feature>